<dbReference type="PANTHER" id="PTHR12381:SF56">
    <property type="entry name" value="B30.2_SPRY DOMAIN-CONTAINING PROTEIN-RELATED"/>
    <property type="match status" value="1"/>
</dbReference>
<dbReference type="EMBL" id="LGRX02031332">
    <property type="protein sequence ID" value="KAK3244849.1"/>
    <property type="molecule type" value="Genomic_DNA"/>
</dbReference>
<dbReference type="InterPro" id="IPR001870">
    <property type="entry name" value="B30.2/SPRY"/>
</dbReference>
<feature type="compositionally biased region" description="Basic residues" evidence="1">
    <location>
        <begin position="22"/>
        <end position="31"/>
    </location>
</feature>
<sequence>MTKGNDVAKKSAKLVGVQKAPVNKRRGRKHTGASTQRGRAAAKAKQEEIENKRKEFSVCIEGNPETQRDLVDQLALNPGDAECLAAATSTRVRLNPEDCHLSLVLGRSGLSAATLEHHRCFARVYSGARADFGVARGQWYFEVRLSYRRCQVAENSENATYKTGCRVGWSTEDSSLELAQDAHGPDAFGYEIRHGHGYVIQKGAAQRYGGPTSCVPGDVVGCFLDLEMGQAFFTLNGEELQEAPAPVVLDAGKRYLPHIFLRNMKCVINFGAIPPWFPPRGRLKAYRPLECAAEGVAAVKAYWPPERAAAGVSARQEQGGVAVAEEAGEDAAATADAAKEGGTTSVAEPAEDAIVTVAAAADEEKVKAEEEEEDKADEDEDEDGEENDSDIEDEDVGSLLKEWKEARRLVDKLDQEGNAAHREALPLVRPSSGDDRPEMLMTVGLPGSGKTHWATRYMREAREKGHALVSVDRMLLQLGASDALDRRSVRSAYLSGAHISMVCGRLIPEALEKLLGPRRRNCVFDDVNSVHRDVRARRMAPFAGHFRRVAVVCVVEPDEQKRRLLRQLATSPIGKNKHWYENPGPFCQGFTLPTLDEGFDEIVYVEQAAERAGAILEELRSALPADEVKASVPKDALVGSGQQVRDGGLANHAPGDAGASGEAVGAKGLVNAQLGYREIPGGMPMCTICNVSVTGKKVWKAHAKGRAHVSKVAQLAGPSKGVVAKPHQKGGAHVSKVAQHAGAPKGAVVRASAAAIRTLETTQAVAVMQGAGEQVSAGMQGAGVQGSMGMQKAGMQASAGMQRYGVQGAVGMQGAGVQASAGMQGYGIQASAGMQRYGVQGAAGMQGRNASVSRDAGYGIRRQQGCRVWSARAAGMHGGGMQGAAGMQEWNQASAGMQEPGVQGAAGMQAVECKGQQGCRGLGCRGDGDAGYGMQSAVDAGAGVQGKP</sequence>
<dbReference type="InterPro" id="IPR027417">
    <property type="entry name" value="P-loop_NTPase"/>
</dbReference>
<dbReference type="GO" id="GO:0003723">
    <property type="term" value="F:RNA binding"/>
    <property type="evidence" value="ECO:0007669"/>
    <property type="project" value="TreeGrafter"/>
</dbReference>
<proteinExistence type="predicted"/>
<keyword evidence="4" id="KW-1185">Reference proteome</keyword>
<comment type="caution">
    <text evidence="3">The sequence shown here is derived from an EMBL/GenBank/DDBJ whole genome shotgun (WGS) entry which is preliminary data.</text>
</comment>
<evidence type="ECO:0000313" key="4">
    <source>
        <dbReference type="Proteomes" id="UP001190700"/>
    </source>
</evidence>
<dbReference type="SMART" id="SM00449">
    <property type="entry name" value="SPRY"/>
    <property type="match status" value="1"/>
</dbReference>
<dbReference type="SUPFAM" id="SSF57667">
    <property type="entry name" value="beta-beta-alpha zinc fingers"/>
    <property type="match status" value="1"/>
</dbReference>
<feature type="domain" description="B30.2/SPRY" evidence="2">
    <location>
        <begin position="72"/>
        <end position="275"/>
    </location>
</feature>
<evidence type="ECO:0000256" key="1">
    <source>
        <dbReference type="SAM" id="MobiDB-lite"/>
    </source>
</evidence>
<dbReference type="GO" id="GO:0000380">
    <property type="term" value="P:alternative mRNA splicing, via spliceosome"/>
    <property type="evidence" value="ECO:0007669"/>
    <property type="project" value="TreeGrafter"/>
</dbReference>
<dbReference type="Proteomes" id="UP001190700">
    <property type="component" value="Unassembled WGS sequence"/>
</dbReference>
<reference evidence="3 4" key="1">
    <citation type="journal article" date="2015" name="Genome Biol. Evol.">
        <title>Comparative Genomics of a Bacterivorous Green Alga Reveals Evolutionary Causalities and Consequences of Phago-Mixotrophic Mode of Nutrition.</title>
        <authorList>
            <person name="Burns J.A."/>
            <person name="Paasch A."/>
            <person name="Narechania A."/>
            <person name="Kim E."/>
        </authorList>
    </citation>
    <scope>NUCLEOTIDE SEQUENCE [LARGE SCALE GENOMIC DNA]</scope>
    <source>
        <strain evidence="3 4">PLY_AMNH</strain>
    </source>
</reference>
<dbReference type="InterPro" id="IPR013087">
    <property type="entry name" value="Znf_C2H2_type"/>
</dbReference>
<dbReference type="PROSITE" id="PS50188">
    <property type="entry name" value="B302_SPRY"/>
    <property type="match status" value="1"/>
</dbReference>
<organism evidence="3 4">
    <name type="scientific">Cymbomonas tetramitiformis</name>
    <dbReference type="NCBI Taxonomy" id="36881"/>
    <lineage>
        <taxon>Eukaryota</taxon>
        <taxon>Viridiplantae</taxon>
        <taxon>Chlorophyta</taxon>
        <taxon>Pyramimonadophyceae</taxon>
        <taxon>Pyramimonadales</taxon>
        <taxon>Pyramimonadaceae</taxon>
        <taxon>Cymbomonas</taxon>
    </lineage>
</organism>
<dbReference type="PANTHER" id="PTHR12381">
    <property type="entry name" value="HETEROGENEOUS NUCLEAR RIBONUCLEOPROTEIN U FAMILY MEMBER"/>
    <property type="match status" value="1"/>
</dbReference>
<dbReference type="GO" id="GO:0005634">
    <property type="term" value="C:nucleus"/>
    <property type="evidence" value="ECO:0007669"/>
    <property type="project" value="TreeGrafter"/>
</dbReference>
<dbReference type="Pfam" id="PF13671">
    <property type="entry name" value="AAA_33"/>
    <property type="match status" value="1"/>
</dbReference>
<dbReference type="AlphaFoldDB" id="A0AAE0BZC7"/>
<accession>A0AAE0BZC7</accession>
<dbReference type="SUPFAM" id="SSF52540">
    <property type="entry name" value="P-loop containing nucleoside triphosphate hydrolases"/>
    <property type="match status" value="1"/>
</dbReference>
<dbReference type="Gene3D" id="2.60.120.920">
    <property type="match status" value="1"/>
</dbReference>
<feature type="region of interest" description="Disordered" evidence="1">
    <location>
        <begin position="320"/>
        <end position="396"/>
    </location>
</feature>
<dbReference type="Pfam" id="PF12874">
    <property type="entry name" value="zf-met"/>
    <property type="match status" value="1"/>
</dbReference>
<evidence type="ECO:0000313" key="3">
    <source>
        <dbReference type="EMBL" id="KAK3244849.1"/>
    </source>
</evidence>
<feature type="compositionally biased region" description="Acidic residues" evidence="1">
    <location>
        <begin position="369"/>
        <end position="396"/>
    </location>
</feature>
<dbReference type="InterPro" id="IPR036236">
    <property type="entry name" value="Znf_C2H2_sf"/>
</dbReference>
<protein>
    <recommendedName>
        <fullName evidence="2">B30.2/SPRY domain-containing protein</fullName>
    </recommendedName>
</protein>
<feature type="region of interest" description="Disordered" evidence="1">
    <location>
        <begin position="1"/>
        <end position="47"/>
    </location>
</feature>
<name>A0AAE0BZC7_9CHLO</name>
<dbReference type="InterPro" id="IPR043136">
    <property type="entry name" value="B30.2/SPRY_sf"/>
</dbReference>
<gene>
    <name evidence="3" type="ORF">CYMTET_45558</name>
</gene>
<dbReference type="Gene3D" id="3.40.50.300">
    <property type="entry name" value="P-loop containing nucleotide triphosphate hydrolases"/>
    <property type="match status" value="1"/>
</dbReference>
<feature type="compositionally biased region" description="Low complexity" evidence="1">
    <location>
        <begin position="320"/>
        <end position="343"/>
    </location>
</feature>
<dbReference type="Gene3D" id="3.30.160.60">
    <property type="entry name" value="Classic Zinc Finger"/>
    <property type="match status" value="1"/>
</dbReference>
<evidence type="ECO:0000259" key="2">
    <source>
        <dbReference type="PROSITE" id="PS50188"/>
    </source>
</evidence>
<dbReference type="InterPro" id="IPR013320">
    <property type="entry name" value="ConA-like_dom_sf"/>
</dbReference>
<dbReference type="SUPFAM" id="SSF49899">
    <property type="entry name" value="Concanavalin A-like lectins/glucanases"/>
    <property type="match status" value="1"/>
</dbReference>
<dbReference type="InterPro" id="IPR003877">
    <property type="entry name" value="SPRY_dom"/>
</dbReference>
<dbReference type="Pfam" id="PF00622">
    <property type="entry name" value="SPRY"/>
    <property type="match status" value="1"/>
</dbReference>